<evidence type="ECO:0000313" key="3">
    <source>
        <dbReference type="Proteomes" id="UP001303046"/>
    </source>
</evidence>
<dbReference type="Proteomes" id="UP001303046">
    <property type="component" value="Unassembled WGS sequence"/>
</dbReference>
<dbReference type="EMBL" id="JAVFWL010000004">
    <property type="protein sequence ID" value="KAK6752017.1"/>
    <property type="molecule type" value="Genomic_DNA"/>
</dbReference>
<name>A0ABR1DNK5_NECAM</name>
<feature type="chain" id="PRO_5045279525" evidence="1">
    <location>
        <begin position="17"/>
        <end position="106"/>
    </location>
</feature>
<organism evidence="2 3">
    <name type="scientific">Necator americanus</name>
    <name type="common">Human hookworm</name>
    <dbReference type="NCBI Taxonomy" id="51031"/>
    <lineage>
        <taxon>Eukaryota</taxon>
        <taxon>Metazoa</taxon>
        <taxon>Ecdysozoa</taxon>
        <taxon>Nematoda</taxon>
        <taxon>Chromadorea</taxon>
        <taxon>Rhabditida</taxon>
        <taxon>Rhabditina</taxon>
        <taxon>Rhabditomorpha</taxon>
        <taxon>Strongyloidea</taxon>
        <taxon>Ancylostomatidae</taxon>
        <taxon>Bunostominae</taxon>
        <taxon>Necator</taxon>
    </lineage>
</organism>
<evidence type="ECO:0000313" key="2">
    <source>
        <dbReference type="EMBL" id="KAK6752017.1"/>
    </source>
</evidence>
<protein>
    <submittedName>
        <fullName evidence="2">Uncharacterized protein</fullName>
    </submittedName>
</protein>
<evidence type="ECO:0000256" key="1">
    <source>
        <dbReference type="SAM" id="SignalP"/>
    </source>
</evidence>
<feature type="signal peptide" evidence="1">
    <location>
        <begin position="1"/>
        <end position="16"/>
    </location>
</feature>
<keyword evidence="1" id="KW-0732">Signal</keyword>
<keyword evidence="3" id="KW-1185">Reference proteome</keyword>
<sequence>MSRFSVVILLSLLVVSEELWWPPIDISFQVLAETANKLITIAEKLPLDHTNESVKDLFEALKVGDLEDNETNRRQSFELQAMIQSMHLTRYLLKVPTLLLGLISDD</sequence>
<gene>
    <name evidence="2" type="primary">Necator_chrIV.g16736</name>
    <name evidence="2" type="ORF">RB195_003439</name>
</gene>
<comment type="caution">
    <text evidence="2">The sequence shown here is derived from an EMBL/GenBank/DDBJ whole genome shotgun (WGS) entry which is preliminary data.</text>
</comment>
<proteinExistence type="predicted"/>
<accession>A0ABR1DNK5</accession>
<reference evidence="2 3" key="1">
    <citation type="submission" date="2023-08" db="EMBL/GenBank/DDBJ databases">
        <title>A Necator americanus chromosomal reference genome.</title>
        <authorList>
            <person name="Ilik V."/>
            <person name="Petrzelkova K.J."/>
            <person name="Pardy F."/>
            <person name="Fuh T."/>
            <person name="Niatou-Singa F.S."/>
            <person name="Gouil Q."/>
            <person name="Baker L."/>
            <person name="Ritchie M.E."/>
            <person name="Jex A.R."/>
            <person name="Gazzola D."/>
            <person name="Li H."/>
            <person name="Toshio Fujiwara R."/>
            <person name="Zhan B."/>
            <person name="Aroian R.V."/>
            <person name="Pafco B."/>
            <person name="Schwarz E.M."/>
        </authorList>
    </citation>
    <scope>NUCLEOTIDE SEQUENCE [LARGE SCALE GENOMIC DNA]</scope>
    <source>
        <strain evidence="2 3">Aroian</strain>
        <tissue evidence="2">Whole animal</tissue>
    </source>
</reference>